<dbReference type="PANTHER" id="PTHR33169">
    <property type="entry name" value="PADR-FAMILY TRANSCRIPTIONAL REGULATOR"/>
    <property type="match status" value="1"/>
</dbReference>
<dbReference type="AlphaFoldDB" id="A0A4D4JAE4"/>
<dbReference type="InterPro" id="IPR005149">
    <property type="entry name" value="Tscrpt_reg_PadR_N"/>
</dbReference>
<dbReference type="PANTHER" id="PTHR33169:SF14">
    <property type="entry name" value="TRANSCRIPTIONAL REGULATOR RV3488"/>
    <property type="match status" value="1"/>
</dbReference>
<name>A0A4D4JAE4_9PSEU</name>
<dbReference type="OrthoDB" id="8443918at2"/>
<sequence>MAKRRKVSNLLGLAVLGTVVQRPMHPYEIASLLRSRGKEDDMEIKWGSLYTVVRNLAKHGFIEVADSTREGARPERTVYRITDAGRAELVDWVRELVSTPQPEHPRFKAGLSMLAALTPDEATTLLRRRLDAVEGGIAALRESLAEYRREVPRLFLVESEYELAVREAEAAWIRSLVDDLAAGTFPDLTGWRHWHATGEVPLDLAELAEGGGTE</sequence>
<proteinExistence type="predicted"/>
<protein>
    <submittedName>
        <fullName evidence="2">PadR family transcriptional regulator</fullName>
    </submittedName>
</protein>
<evidence type="ECO:0000313" key="2">
    <source>
        <dbReference type="EMBL" id="GDY31648.1"/>
    </source>
</evidence>
<dbReference type="Pfam" id="PF03551">
    <property type="entry name" value="PadR"/>
    <property type="match status" value="1"/>
</dbReference>
<evidence type="ECO:0000259" key="1">
    <source>
        <dbReference type="Pfam" id="PF03551"/>
    </source>
</evidence>
<gene>
    <name evidence="2" type="ORF">GTS_32810</name>
</gene>
<organism evidence="2 3">
    <name type="scientific">Gandjariella thermophila</name>
    <dbReference type="NCBI Taxonomy" id="1931992"/>
    <lineage>
        <taxon>Bacteria</taxon>
        <taxon>Bacillati</taxon>
        <taxon>Actinomycetota</taxon>
        <taxon>Actinomycetes</taxon>
        <taxon>Pseudonocardiales</taxon>
        <taxon>Pseudonocardiaceae</taxon>
        <taxon>Gandjariella</taxon>
    </lineage>
</organism>
<dbReference type="EMBL" id="BJFL01000016">
    <property type="protein sequence ID" value="GDY31648.1"/>
    <property type="molecule type" value="Genomic_DNA"/>
</dbReference>
<dbReference type="InterPro" id="IPR036388">
    <property type="entry name" value="WH-like_DNA-bd_sf"/>
</dbReference>
<keyword evidence="3" id="KW-1185">Reference proteome</keyword>
<dbReference type="InterPro" id="IPR052509">
    <property type="entry name" value="Metal_resp_DNA-bind_regulator"/>
</dbReference>
<dbReference type="InterPro" id="IPR036390">
    <property type="entry name" value="WH_DNA-bd_sf"/>
</dbReference>
<dbReference type="RefSeq" id="WP_137814713.1">
    <property type="nucleotide sequence ID" value="NZ_BJFL01000016.1"/>
</dbReference>
<dbReference type="SUPFAM" id="SSF46785">
    <property type="entry name" value="Winged helix' DNA-binding domain"/>
    <property type="match status" value="1"/>
</dbReference>
<reference evidence="3" key="1">
    <citation type="submission" date="2019-04" db="EMBL/GenBank/DDBJ databases">
        <title>Draft genome sequence of Pseudonocardiaceae bacterium SL3-2-4.</title>
        <authorList>
            <person name="Ningsih F."/>
            <person name="Yokota A."/>
            <person name="Sakai Y."/>
            <person name="Nanatani K."/>
            <person name="Yabe S."/>
            <person name="Oetari A."/>
            <person name="Sjamsuridzal W."/>
        </authorList>
    </citation>
    <scope>NUCLEOTIDE SEQUENCE [LARGE SCALE GENOMIC DNA]</scope>
    <source>
        <strain evidence="3">SL3-2-4</strain>
    </source>
</reference>
<dbReference type="Proteomes" id="UP000298860">
    <property type="component" value="Unassembled WGS sequence"/>
</dbReference>
<feature type="domain" description="Transcription regulator PadR N-terminal" evidence="1">
    <location>
        <begin position="15"/>
        <end position="89"/>
    </location>
</feature>
<evidence type="ECO:0000313" key="3">
    <source>
        <dbReference type="Proteomes" id="UP000298860"/>
    </source>
</evidence>
<accession>A0A4D4JAE4</accession>
<comment type="caution">
    <text evidence="2">The sequence shown here is derived from an EMBL/GenBank/DDBJ whole genome shotgun (WGS) entry which is preliminary data.</text>
</comment>
<dbReference type="Gene3D" id="1.10.10.10">
    <property type="entry name" value="Winged helix-like DNA-binding domain superfamily/Winged helix DNA-binding domain"/>
    <property type="match status" value="1"/>
</dbReference>